<feature type="domain" description="PX" evidence="6">
    <location>
        <begin position="709"/>
        <end position="829"/>
    </location>
</feature>
<organism evidence="7 8">
    <name type="scientific">Rhamnella rubrinervis</name>
    <dbReference type="NCBI Taxonomy" id="2594499"/>
    <lineage>
        <taxon>Eukaryota</taxon>
        <taxon>Viridiplantae</taxon>
        <taxon>Streptophyta</taxon>
        <taxon>Embryophyta</taxon>
        <taxon>Tracheophyta</taxon>
        <taxon>Spermatophyta</taxon>
        <taxon>Magnoliopsida</taxon>
        <taxon>eudicotyledons</taxon>
        <taxon>Gunneridae</taxon>
        <taxon>Pentapetalae</taxon>
        <taxon>rosids</taxon>
        <taxon>fabids</taxon>
        <taxon>Rosales</taxon>
        <taxon>Rhamnaceae</taxon>
        <taxon>rhamnoid group</taxon>
        <taxon>Rhamneae</taxon>
        <taxon>Rhamnella</taxon>
    </lineage>
</organism>
<reference evidence="7" key="1">
    <citation type="submission" date="2020-03" db="EMBL/GenBank/DDBJ databases">
        <title>A high-quality chromosome-level genome assembly of a woody plant with both climbing and erect habits, Rhamnella rubrinervis.</title>
        <authorList>
            <person name="Lu Z."/>
            <person name="Yang Y."/>
            <person name="Zhu X."/>
            <person name="Sun Y."/>
        </authorList>
    </citation>
    <scope>NUCLEOTIDE SEQUENCE</scope>
    <source>
        <strain evidence="7">BYM</strain>
        <tissue evidence="7">Leaf</tissue>
    </source>
</reference>
<keyword evidence="4" id="KW-0862">Zinc</keyword>
<dbReference type="InterPro" id="IPR036871">
    <property type="entry name" value="PX_dom_sf"/>
</dbReference>
<dbReference type="InterPro" id="IPR025258">
    <property type="entry name" value="RH_dom"/>
</dbReference>
<dbReference type="Pfam" id="PF13901">
    <property type="entry name" value="RH_dom"/>
    <property type="match status" value="1"/>
</dbReference>
<feature type="compositionally biased region" description="Basic and acidic residues" evidence="5">
    <location>
        <begin position="275"/>
        <end position="290"/>
    </location>
</feature>
<evidence type="ECO:0000259" key="6">
    <source>
        <dbReference type="PROSITE" id="PS50195"/>
    </source>
</evidence>
<feature type="compositionally biased region" description="Polar residues" evidence="5">
    <location>
        <begin position="574"/>
        <end position="588"/>
    </location>
</feature>
<dbReference type="EMBL" id="VOIH02000009">
    <property type="protein sequence ID" value="KAF3437012.1"/>
    <property type="molecule type" value="Genomic_DNA"/>
</dbReference>
<evidence type="ECO:0000313" key="8">
    <source>
        <dbReference type="Proteomes" id="UP000796880"/>
    </source>
</evidence>
<dbReference type="OrthoDB" id="1918044at2759"/>
<feature type="region of interest" description="Disordered" evidence="5">
    <location>
        <begin position="1"/>
        <end position="49"/>
    </location>
</feature>
<evidence type="ECO:0000256" key="2">
    <source>
        <dbReference type="ARBA" id="ARBA00022737"/>
    </source>
</evidence>
<evidence type="ECO:0000256" key="5">
    <source>
        <dbReference type="SAM" id="MobiDB-lite"/>
    </source>
</evidence>
<evidence type="ECO:0000256" key="3">
    <source>
        <dbReference type="ARBA" id="ARBA00022771"/>
    </source>
</evidence>
<keyword evidence="8" id="KW-1185">Reference proteome</keyword>
<feature type="region of interest" description="Disordered" evidence="5">
    <location>
        <begin position="574"/>
        <end position="620"/>
    </location>
</feature>
<dbReference type="AlphaFoldDB" id="A0A8K0DT93"/>
<dbReference type="PROSITE" id="PS50195">
    <property type="entry name" value="PX"/>
    <property type="match status" value="1"/>
</dbReference>
<keyword evidence="1" id="KW-0479">Metal-binding</keyword>
<dbReference type="PANTHER" id="PTHR12326">
    <property type="entry name" value="PLECKSTRIN HOMOLOGY DOMAIN CONTAINING PROTEIN"/>
    <property type="match status" value="1"/>
</dbReference>
<protein>
    <recommendedName>
        <fullName evidence="6">PX domain-containing protein</fullName>
    </recommendedName>
</protein>
<dbReference type="GO" id="GO:0008270">
    <property type="term" value="F:zinc ion binding"/>
    <property type="evidence" value="ECO:0007669"/>
    <property type="project" value="UniProtKB-KW"/>
</dbReference>
<dbReference type="SMART" id="SM00312">
    <property type="entry name" value="PX"/>
    <property type="match status" value="1"/>
</dbReference>
<proteinExistence type="predicted"/>
<dbReference type="InterPro" id="IPR001683">
    <property type="entry name" value="PX_dom"/>
</dbReference>
<dbReference type="SMART" id="SM01175">
    <property type="entry name" value="DUF4206"/>
    <property type="match status" value="1"/>
</dbReference>
<accession>A0A8K0DT93</accession>
<dbReference type="GO" id="GO:0005768">
    <property type="term" value="C:endosome"/>
    <property type="evidence" value="ECO:0007669"/>
    <property type="project" value="UniProtKB-ARBA"/>
</dbReference>
<dbReference type="SUPFAM" id="SSF64268">
    <property type="entry name" value="PX domain"/>
    <property type="match status" value="1"/>
</dbReference>
<name>A0A8K0DT93_9ROSA</name>
<dbReference type="PANTHER" id="PTHR12326:SF3">
    <property type="entry name" value="DIFFERENTIALLY EXPRESSED IN FDCP 8 HOMOLOG"/>
    <property type="match status" value="1"/>
</dbReference>
<dbReference type="InterPro" id="IPR051366">
    <property type="entry name" value="DEF8"/>
</dbReference>
<dbReference type="Proteomes" id="UP000796880">
    <property type="component" value="Unassembled WGS sequence"/>
</dbReference>
<dbReference type="GO" id="GO:0035091">
    <property type="term" value="F:phosphatidylinositol binding"/>
    <property type="evidence" value="ECO:0007669"/>
    <property type="project" value="InterPro"/>
</dbReference>
<dbReference type="CDD" id="cd06093">
    <property type="entry name" value="PX_domain"/>
    <property type="match status" value="1"/>
</dbReference>
<feature type="compositionally biased region" description="Polar residues" evidence="5">
    <location>
        <begin position="681"/>
        <end position="691"/>
    </location>
</feature>
<evidence type="ECO:0000256" key="4">
    <source>
        <dbReference type="ARBA" id="ARBA00022833"/>
    </source>
</evidence>
<feature type="region of interest" description="Disordered" evidence="5">
    <location>
        <begin position="275"/>
        <end position="306"/>
    </location>
</feature>
<dbReference type="GO" id="GO:0016020">
    <property type="term" value="C:membrane"/>
    <property type="evidence" value="ECO:0007669"/>
    <property type="project" value="UniProtKB-ARBA"/>
</dbReference>
<dbReference type="Gene3D" id="3.30.1520.10">
    <property type="entry name" value="Phox-like domain"/>
    <property type="match status" value="1"/>
</dbReference>
<evidence type="ECO:0000256" key="1">
    <source>
        <dbReference type="ARBA" id="ARBA00022723"/>
    </source>
</evidence>
<comment type="caution">
    <text evidence="7">The sequence shown here is derived from an EMBL/GenBank/DDBJ whole genome shotgun (WGS) entry which is preliminary data.</text>
</comment>
<dbReference type="Pfam" id="PF00787">
    <property type="entry name" value="PX"/>
    <property type="match status" value="1"/>
</dbReference>
<feature type="compositionally biased region" description="Basic and acidic residues" evidence="5">
    <location>
        <begin position="589"/>
        <end position="601"/>
    </location>
</feature>
<feature type="region of interest" description="Disordered" evidence="5">
    <location>
        <begin position="182"/>
        <end position="208"/>
    </location>
</feature>
<evidence type="ECO:0000313" key="7">
    <source>
        <dbReference type="EMBL" id="KAF3437012.1"/>
    </source>
</evidence>
<feature type="region of interest" description="Disordered" evidence="5">
    <location>
        <begin position="675"/>
        <end position="695"/>
    </location>
</feature>
<sequence>MINGVGTGRVASEAAVLDPPDSVAPWRDQKSDAGDDGDASSSRYSSCGESDLERYCSANSMMGTPSVCSTTYNDCAESEFGSLRSFGFGDDSGGLENFSLGGRLEMNREEARVLSDRRIEFGKVSSSRDGNSMNFGGSSGFELYGDGELGFSSEVNHGQLDVNELMSWKADSDLSQRMEVSEFNNGSDRGDSGEDEEEGSIGSRGLDGIGVAGKTTVAQMSAQGTNNSDGVGNGSQFVSKVSNFSSVIVSGEGDGNYFDGLRPESDLQCAVNEFEREADGTSSRNEHSEGEDSMYNYGTGDEGKTDHDYDRNLSYGQEAKAKNENPLLINSSVAFGSEDWDDFVQESEGNTFVSSSFTMSDFQNQKGQDVETERKDFNFSPVTSVGFPITTQTEQGKDMTDFPTSSNQVQFDSKLADIIDSSVGSIDFSKFGEPEEVENVRNIPVASCQEQATEDLVEFTKSYFTTPSGFTNVHDPEQEDAREIPFDNNKARRDDESLGYHKGFSVGNVFKIEQDPEAEKFPEKMGLNIMDNSMRKVHQRFNTEEAIKVDDCQISEHQESGKFEVKLNPFADTSTNKLSSHSTISPTNTEEKFIDGYKPKENPSSFGDRTGKNPPVSSDHVRDHLAPVKTENVEPNEFYDDFVHEMEEILLDSSESPGARFPQGSRILHTQLSLPLRDGGSTASTSGTNESYPFVQNPGRIDGIEVVGARQKKGDVSFSERLVGVKEYTVYKIRVWSGKDQWETERRYRDFFTLYRRLKTFFADHGWVLPSPWASVEKESRKVFGNASPDVIAERSTLIQECLRSILHSRFFSTSPSALIWFLSPQDSIPNSPGTNTMVPQSFTTGERENTSPLGKTISLIVEIQPYKSMKQMLEAQHYTCAGCYKHFDDGKTLVQDFAQTFGWGKPRFCEYTGQLFCSSCHTNETAVLPARVLHNWDFTRHSVSQLAKSYLDSIHDQPMLCVSAVNPFLFSKVPALLHVMGVRKKIGTIIPYVRCSFHRSIIKRLGSRRYLLESNDFFALRDLIDLSKGAFAVLPVMVETILKKILEHITEQCLICCDVGVPCSARQECNDPSSLIFPFQEDEVERCPSCESVFHKPCFRKLINCPCGEHLRTDETLGVTKKLTFGTSSEVSGALNFLGRRSSSGLGVGLLSGLFTRTKSEKPREHRDSDNVILMGSLPSTSL</sequence>
<gene>
    <name evidence="7" type="ORF">FNV43_RR19765</name>
</gene>
<keyword evidence="2" id="KW-0677">Repeat</keyword>
<keyword evidence="3" id="KW-0863">Zinc-finger</keyword>